<dbReference type="AlphaFoldDB" id="A0A1Q5T2U3"/>
<protein>
    <submittedName>
        <fullName evidence="1">Uncharacterized protein</fullName>
    </submittedName>
</protein>
<reference evidence="1 2" key="1">
    <citation type="submission" date="2016-10" db="EMBL/GenBank/DDBJ databases">
        <title>Genome sequence of the ascomycete fungus Penicillium subrubescens.</title>
        <authorList>
            <person name="De Vries R.P."/>
            <person name="Peng M."/>
            <person name="Dilokpimol A."/>
            <person name="Hilden K."/>
            <person name="Makela M.R."/>
            <person name="Grigoriev I."/>
            <person name="Riley R."/>
            <person name="Granchi Z."/>
        </authorList>
    </citation>
    <scope>NUCLEOTIDE SEQUENCE [LARGE SCALE GENOMIC DNA]</scope>
    <source>
        <strain evidence="1 2">CBS 132785</strain>
    </source>
</reference>
<accession>A0A1Q5T2U3</accession>
<sequence length="75" mass="8631">MYFDAAYGKEYHDSLGDIWGPFLVERLGICRARQEYIRASDLKAWSFWSDLYGVIKSKTTSADDLVSTRHLASHN</sequence>
<dbReference type="Proteomes" id="UP000186955">
    <property type="component" value="Unassembled WGS sequence"/>
</dbReference>
<dbReference type="EMBL" id="MNBE01000719">
    <property type="protein sequence ID" value="OKO94571.1"/>
    <property type="molecule type" value="Genomic_DNA"/>
</dbReference>
<comment type="caution">
    <text evidence="1">The sequence shown here is derived from an EMBL/GenBank/DDBJ whole genome shotgun (WGS) entry which is preliminary data.</text>
</comment>
<keyword evidence="2" id="KW-1185">Reference proteome</keyword>
<organism evidence="1 2">
    <name type="scientific">Penicillium subrubescens</name>
    <dbReference type="NCBI Taxonomy" id="1316194"/>
    <lineage>
        <taxon>Eukaryota</taxon>
        <taxon>Fungi</taxon>
        <taxon>Dikarya</taxon>
        <taxon>Ascomycota</taxon>
        <taxon>Pezizomycotina</taxon>
        <taxon>Eurotiomycetes</taxon>
        <taxon>Eurotiomycetidae</taxon>
        <taxon>Eurotiales</taxon>
        <taxon>Aspergillaceae</taxon>
        <taxon>Penicillium</taxon>
    </lineage>
</organism>
<name>A0A1Q5T2U3_9EURO</name>
<evidence type="ECO:0000313" key="1">
    <source>
        <dbReference type="EMBL" id="OKO94571.1"/>
    </source>
</evidence>
<proteinExistence type="predicted"/>
<gene>
    <name evidence="1" type="ORF">PENSUB_11838</name>
</gene>
<evidence type="ECO:0000313" key="2">
    <source>
        <dbReference type="Proteomes" id="UP000186955"/>
    </source>
</evidence>